<proteinExistence type="predicted"/>
<evidence type="ECO:0000313" key="2">
    <source>
        <dbReference type="Proteomes" id="UP000006524"/>
    </source>
</evidence>
<dbReference type="KEGG" id="vg:10326822"/>
<dbReference type="RefSeq" id="YP_004322346.1">
    <property type="nucleotide sequence ID" value="NC_015279.1"/>
</dbReference>
<dbReference type="EMBL" id="GU071095">
    <property type="protein sequence ID" value="ADO97532.1"/>
    <property type="molecule type" value="Genomic_DNA"/>
</dbReference>
<dbReference type="GeneID" id="10326822"/>
<reference evidence="1 2" key="1">
    <citation type="journal article" date="2010" name="Environ. Microbiol.">
        <title>Genomic analysis of oceanic cyanobacterial myoviruses compared with T4-like myoviruses from diverse hosts and environments.</title>
        <authorList>
            <person name="Sullivan M.B."/>
            <person name="Huang K.H."/>
            <person name="Ignacio-Espinoza J.C."/>
            <person name="Berlin A.M."/>
            <person name="Kelly L."/>
            <person name="Weigele P.R."/>
            <person name="DeFrancesco A.S."/>
            <person name="Kern S.E."/>
            <person name="Thompson L.R."/>
            <person name="Young S."/>
            <person name="Yandava C."/>
            <person name="Fu R."/>
            <person name="Krastins B."/>
            <person name="Chase M."/>
            <person name="Sarracino D."/>
            <person name="Osburne M.S."/>
            <person name="Henn M.R."/>
            <person name="Chisholm S.W."/>
        </authorList>
    </citation>
    <scope>NUCLEOTIDE SEQUENCE [LARGE SCALE GENOMIC DNA]</scope>
    <source>
        <strain evidence="1">8017-1</strain>
    </source>
</reference>
<accession>E3SJ84</accession>
<name>E3SJ84_9CAUD</name>
<evidence type="ECO:0000313" key="1">
    <source>
        <dbReference type="EMBL" id="ADO97532.1"/>
    </source>
</evidence>
<sequence>MKTYVSLGIGDLFFLDSILTKEEKESISEIYWACRFGYVMKDLMENNPSYPNLTAQHTIDEKIGREAMATLDPVAIPFWHFRPDFQPNFQVGLKLFGIENEWNAQNLQTVDAVSMFQDPERPFQESSFVKHAKKVDEDYIVFHYPTSTRPRSDIAQITNDDVRFVNGLSQETGYPVYIISDHEVDLAIDNQKLLVNIPITEVKDYVVGCKYYAGCDSFCSILAAKALPKENLFIKTSPNFTGWNNWLFRAFLPHSPEEVQQFYKPYIGRP</sequence>
<protein>
    <submittedName>
        <fullName evidence="1">Uncharacterized protein</fullName>
    </submittedName>
</protein>
<organism evidence="1 2">
    <name type="scientific">Synechococcus phage S-SM2</name>
    <dbReference type="NCBI Taxonomy" id="444860"/>
    <lineage>
        <taxon>Viruses</taxon>
        <taxon>Duplodnaviria</taxon>
        <taxon>Heunggongvirae</taxon>
        <taxon>Uroviricota</taxon>
        <taxon>Caudoviricetes</taxon>
        <taxon>Pantevenvirales</taxon>
        <taxon>Kyanoviridae</taxon>
        <taxon>Nilusvirus</taxon>
        <taxon>Nilusvirus ssm2</taxon>
    </lineage>
</organism>
<gene>
    <name evidence="1" type="ORF">SSM2_199</name>
</gene>
<keyword evidence="2" id="KW-1185">Reference proteome</keyword>
<dbReference type="Proteomes" id="UP000006524">
    <property type="component" value="Segment"/>
</dbReference>